<proteinExistence type="predicted"/>
<organism evidence="2 3">
    <name type="scientific">Rubrivirga litoralis</name>
    <dbReference type="NCBI Taxonomy" id="3075598"/>
    <lineage>
        <taxon>Bacteria</taxon>
        <taxon>Pseudomonadati</taxon>
        <taxon>Rhodothermota</taxon>
        <taxon>Rhodothermia</taxon>
        <taxon>Rhodothermales</taxon>
        <taxon>Rubricoccaceae</taxon>
        <taxon>Rubrivirga</taxon>
    </lineage>
</organism>
<keyword evidence="1" id="KW-0732">Signal</keyword>
<keyword evidence="3" id="KW-1185">Reference proteome</keyword>
<evidence type="ECO:0000256" key="1">
    <source>
        <dbReference type="SAM" id="SignalP"/>
    </source>
</evidence>
<dbReference type="EMBL" id="JAVRHT010000002">
    <property type="protein sequence ID" value="MDT0630471.1"/>
    <property type="molecule type" value="Genomic_DNA"/>
</dbReference>
<name>A0ABU3BML2_9BACT</name>
<feature type="chain" id="PRO_5046707537" evidence="1">
    <location>
        <begin position="23"/>
        <end position="323"/>
    </location>
</feature>
<dbReference type="PROSITE" id="PS51257">
    <property type="entry name" value="PROKAR_LIPOPROTEIN"/>
    <property type="match status" value="1"/>
</dbReference>
<comment type="caution">
    <text evidence="2">The sequence shown here is derived from an EMBL/GenBank/DDBJ whole genome shotgun (WGS) entry which is preliminary data.</text>
</comment>
<reference evidence="2 3" key="1">
    <citation type="submission" date="2023-09" db="EMBL/GenBank/DDBJ databases">
        <authorList>
            <person name="Rey-Velasco X."/>
        </authorList>
    </citation>
    <scope>NUCLEOTIDE SEQUENCE [LARGE SCALE GENOMIC DNA]</scope>
    <source>
        <strain evidence="2 3">F394</strain>
    </source>
</reference>
<dbReference type="RefSeq" id="WP_311661587.1">
    <property type="nucleotide sequence ID" value="NZ_JAVRHT010000002.1"/>
</dbReference>
<accession>A0ABU3BML2</accession>
<evidence type="ECO:0000313" key="3">
    <source>
        <dbReference type="Proteomes" id="UP001267426"/>
    </source>
</evidence>
<evidence type="ECO:0000313" key="2">
    <source>
        <dbReference type="EMBL" id="MDT0630471.1"/>
    </source>
</evidence>
<dbReference type="Proteomes" id="UP001267426">
    <property type="component" value="Unassembled WGS sequence"/>
</dbReference>
<sequence length="323" mass="32988">MTRTLRALAALALLPALGLVSGCTDTAVAPGVGATAQTTDALTLLPASADMVGMMDFQAARGSAALDAMTGGAGLGFMSGGGAQDFDTFVRQTGFDPDTDLDRVYVAASEGGPRAAFVAYGRFDRDRIEQYVAGQPDLNLTPTDVEGVPVYLAQSDDGGRGGFALVNDQMILGGDEATLGQMIRRLGTDGQAPSAELQALLDRVQHPDGAWFVARGLDRLGGDLPSDAPPAALAARAADGVVLSMAFGDDGVPVRAFVVTRAGTDTGDVADALRGGIAAAKMGVKDEPAALDVLDRATVEPRDGGVEVDAFLTTAFLNAARAD</sequence>
<protein>
    <submittedName>
        <fullName evidence="2">Uncharacterized protein</fullName>
    </submittedName>
</protein>
<gene>
    <name evidence="2" type="ORF">RM540_01815</name>
</gene>
<feature type="signal peptide" evidence="1">
    <location>
        <begin position="1"/>
        <end position="22"/>
    </location>
</feature>